<dbReference type="RefSeq" id="WP_213430301.1">
    <property type="nucleotide sequence ID" value="NZ_AP031286.1"/>
</dbReference>
<name>A0ABM9G0I2_9BACL</name>
<evidence type="ECO:0000256" key="1">
    <source>
        <dbReference type="ARBA" id="ARBA00009437"/>
    </source>
</evidence>
<dbReference type="EMBL" id="CALYLO010000002">
    <property type="protein sequence ID" value="CAH8245051.1"/>
    <property type="molecule type" value="Genomic_DNA"/>
</dbReference>
<dbReference type="PANTHER" id="PTHR30126:SF39">
    <property type="entry name" value="HTH-TYPE TRANSCRIPTIONAL REGULATOR CYSL"/>
    <property type="match status" value="1"/>
</dbReference>
<dbReference type="Gene3D" id="3.40.190.290">
    <property type="match status" value="1"/>
</dbReference>
<dbReference type="SUPFAM" id="SSF53850">
    <property type="entry name" value="Periplasmic binding protein-like II"/>
    <property type="match status" value="1"/>
</dbReference>
<organism evidence="5 6">
    <name type="scientific">Paenibacillus melissococcoides</name>
    <dbReference type="NCBI Taxonomy" id="2912268"/>
    <lineage>
        <taxon>Bacteria</taxon>
        <taxon>Bacillati</taxon>
        <taxon>Bacillota</taxon>
        <taxon>Bacilli</taxon>
        <taxon>Bacillales</taxon>
        <taxon>Paenibacillaceae</taxon>
        <taxon>Paenibacillus</taxon>
    </lineage>
</organism>
<keyword evidence="3" id="KW-0804">Transcription</keyword>
<dbReference type="Pfam" id="PF03466">
    <property type="entry name" value="LysR_substrate"/>
    <property type="match status" value="1"/>
</dbReference>
<evidence type="ECO:0000256" key="2">
    <source>
        <dbReference type="ARBA" id="ARBA00023015"/>
    </source>
</evidence>
<dbReference type="InterPro" id="IPR005119">
    <property type="entry name" value="LysR_subst-bd"/>
</dbReference>
<dbReference type="Proteomes" id="UP001154322">
    <property type="component" value="Unassembled WGS sequence"/>
</dbReference>
<sequence length="248" mass="28346">MLTEAGEALHHYARRIHALMEETYHVMGDFTEGGRGTVRIGASHVPGAYLLPDVLNAFDTRYPDVTVHLEIQTAPAIEERLRQHELDIGLSRRIRSRPTISISKSGSRTSWCSSCRPGIRWRRKERRRRSGSARSRLFFHDTQSATRRIMLEWANAHGIKLTSRLHMNSIEAIKRAVIHGQGVTLLSERAVSQEAANGTLIAIRLPERGLKRFIYRCYHKERWISPPVKAMWDMLQQYGTLGKPEGQS</sequence>
<keyword evidence="6" id="KW-1185">Reference proteome</keyword>
<reference evidence="5" key="1">
    <citation type="submission" date="2022-06" db="EMBL/GenBank/DDBJ databases">
        <authorList>
            <person name="Dietemann V."/>
            <person name="Ory F."/>
            <person name="Dainat B."/>
            <person name="Oberhansli S."/>
        </authorList>
    </citation>
    <scope>NUCLEOTIDE SEQUENCE</scope>
    <source>
        <strain evidence="5">Ena-SAMPLE-TAB-26-04-2022-14:26:32:270-5432</strain>
    </source>
</reference>
<evidence type="ECO:0000256" key="3">
    <source>
        <dbReference type="ARBA" id="ARBA00023163"/>
    </source>
</evidence>
<dbReference type="PANTHER" id="PTHR30126">
    <property type="entry name" value="HTH-TYPE TRANSCRIPTIONAL REGULATOR"/>
    <property type="match status" value="1"/>
</dbReference>
<evidence type="ECO:0000259" key="4">
    <source>
        <dbReference type="Pfam" id="PF03466"/>
    </source>
</evidence>
<accession>A0ABM9G0I2</accession>
<feature type="domain" description="LysR substrate-binding" evidence="4">
    <location>
        <begin position="32"/>
        <end position="238"/>
    </location>
</feature>
<gene>
    <name evidence="5" type="ORF">WJ0W_002281</name>
</gene>
<comment type="similarity">
    <text evidence="1">Belongs to the LysR transcriptional regulatory family.</text>
</comment>
<evidence type="ECO:0000313" key="6">
    <source>
        <dbReference type="Proteomes" id="UP001154322"/>
    </source>
</evidence>
<protein>
    <submittedName>
        <fullName evidence="5">Substrate-binding domain-containing protein</fullName>
    </submittedName>
</protein>
<evidence type="ECO:0000313" key="5">
    <source>
        <dbReference type="EMBL" id="CAH8245051.1"/>
    </source>
</evidence>
<proteinExistence type="inferred from homology"/>
<comment type="caution">
    <text evidence="5">The sequence shown here is derived from an EMBL/GenBank/DDBJ whole genome shotgun (WGS) entry which is preliminary data.</text>
</comment>
<keyword evidence="2" id="KW-0805">Transcription regulation</keyword>